<accession>A0ABX8GSC8</accession>
<evidence type="ECO:0000313" key="2">
    <source>
        <dbReference type="Proteomes" id="UP000682802"/>
    </source>
</evidence>
<name>A0ABX8GSC8_9BACT</name>
<sequence>MKELTLDKWKRKEQFLYFNSFENPNFSVTANVCIDGLMKYKENHTASLHLLYHYFMLKVMNEIDEFKIRIIDEKIYSFDTVYGGTTILKKDETFSFVYLDWFKDFEEFSKVGKAAIQKILDGEPFEYKENDYPIIHCTTVPWIQFTSVQNPNRGKKLDNGIPSVAFGKIFKQENKTMLPISVQAHHALLDGIHMGKFFTKMEEYCSATVLNLK</sequence>
<evidence type="ECO:0008006" key="3">
    <source>
        <dbReference type="Google" id="ProtNLM"/>
    </source>
</evidence>
<gene>
    <name evidence="1" type="ORF">KM029_13375</name>
</gene>
<dbReference type="PANTHER" id="PTHR38474">
    <property type="entry name" value="SLR0299 PROTEIN"/>
    <property type="match status" value="1"/>
</dbReference>
<protein>
    <recommendedName>
        <fullName evidence="3">Chloramphenicol acetyltransferase</fullName>
    </recommendedName>
</protein>
<dbReference type="Gene3D" id="3.30.559.10">
    <property type="entry name" value="Chloramphenicol acetyltransferase-like domain"/>
    <property type="match status" value="1"/>
</dbReference>
<dbReference type="SMART" id="SM01059">
    <property type="entry name" value="CAT"/>
    <property type="match status" value="1"/>
</dbReference>
<dbReference type="PANTHER" id="PTHR38474:SF1">
    <property type="entry name" value="SLR0299 PROTEIN"/>
    <property type="match status" value="1"/>
</dbReference>
<dbReference type="InterPro" id="IPR001707">
    <property type="entry name" value="Cmp_AcTrfase"/>
</dbReference>
<dbReference type="InterPro" id="IPR023213">
    <property type="entry name" value="CAT-like_dom_sf"/>
</dbReference>
<reference evidence="1 2" key="1">
    <citation type="submission" date="2021-05" db="EMBL/GenBank/DDBJ databases">
        <title>Comparative genomic studies on the polysaccharide-degrading batcterial strains of the Flammeovirga genus.</title>
        <authorList>
            <person name="Zewei F."/>
            <person name="Zheng Z."/>
            <person name="Yu L."/>
            <person name="Ruyue G."/>
            <person name="Yanhong M."/>
            <person name="Yuanyuan C."/>
            <person name="Jingyan G."/>
            <person name="Wenjun H."/>
        </authorList>
    </citation>
    <scope>NUCLEOTIDE SEQUENCE [LARGE SCALE GENOMIC DNA]</scope>
    <source>
        <strain evidence="1 2">YS10</strain>
    </source>
</reference>
<dbReference type="Pfam" id="PF00302">
    <property type="entry name" value="CAT"/>
    <property type="match status" value="1"/>
</dbReference>
<evidence type="ECO:0000313" key="1">
    <source>
        <dbReference type="EMBL" id="QWG06318.1"/>
    </source>
</evidence>
<organism evidence="1 2">
    <name type="scientific">Flammeovirga kamogawensis</name>
    <dbReference type="NCBI Taxonomy" id="373891"/>
    <lineage>
        <taxon>Bacteria</taxon>
        <taxon>Pseudomonadati</taxon>
        <taxon>Bacteroidota</taxon>
        <taxon>Cytophagia</taxon>
        <taxon>Cytophagales</taxon>
        <taxon>Flammeovirgaceae</taxon>
        <taxon>Flammeovirga</taxon>
    </lineage>
</organism>
<keyword evidence="2" id="KW-1185">Reference proteome</keyword>
<dbReference type="EMBL" id="CP076128">
    <property type="protein sequence ID" value="QWG06318.1"/>
    <property type="molecule type" value="Genomic_DNA"/>
</dbReference>
<dbReference type="RefSeq" id="WP_144073738.1">
    <property type="nucleotide sequence ID" value="NZ_CP076128.1"/>
</dbReference>
<dbReference type="Proteomes" id="UP000682802">
    <property type="component" value="Chromosome 1"/>
</dbReference>
<proteinExistence type="predicted"/>
<dbReference type="SUPFAM" id="SSF52777">
    <property type="entry name" value="CoA-dependent acyltransferases"/>
    <property type="match status" value="1"/>
</dbReference>